<dbReference type="Gene3D" id="3.40.50.1820">
    <property type="entry name" value="alpha/beta hydrolase"/>
    <property type="match status" value="1"/>
</dbReference>
<dbReference type="Pfam" id="PF00353">
    <property type="entry name" value="HemolysinCabind"/>
    <property type="match status" value="2"/>
</dbReference>
<dbReference type="SUPFAM" id="SSF53474">
    <property type="entry name" value="alpha/beta-Hydrolases"/>
    <property type="match status" value="1"/>
</dbReference>
<dbReference type="EMBL" id="CP054212">
    <property type="protein sequence ID" value="QKJ88775.1"/>
    <property type="molecule type" value="Genomic_DNA"/>
</dbReference>
<dbReference type="InterPro" id="IPR029058">
    <property type="entry name" value="AB_hydrolase_fold"/>
</dbReference>
<gene>
    <name evidence="2" type="ORF">PMPD1_3864</name>
</gene>
<dbReference type="KEGG" id="pmak:PMPD1_3864"/>
<dbReference type="Gene3D" id="2.150.10.10">
    <property type="entry name" value="Serralysin-like metalloprotease, C-terminal"/>
    <property type="match status" value="1"/>
</dbReference>
<dbReference type="Proteomes" id="UP000505325">
    <property type="component" value="Chromosome"/>
</dbReference>
<organism evidence="2 3">
    <name type="scientific">Paramixta manurensis</name>
    <dbReference type="NCBI Taxonomy" id="2740817"/>
    <lineage>
        <taxon>Bacteria</taxon>
        <taxon>Pseudomonadati</taxon>
        <taxon>Pseudomonadota</taxon>
        <taxon>Gammaproteobacteria</taxon>
        <taxon>Enterobacterales</taxon>
        <taxon>Erwiniaceae</taxon>
        <taxon>Paramixta</taxon>
    </lineage>
</organism>
<reference evidence="2 3" key="1">
    <citation type="submission" date="2020-06" db="EMBL/GenBank/DDBJ databases">
        <title>Genome sequence of Paramixta manurensis strain PD-1.</title>
        <authorList>
            <person name="Lee C.W."/>
            <person name="Kim J."/>
        </authorList>
    </citation>
    <scope>NUCLEOTIDE SEQUENCE [LARGE SCALE GENOMIC DNA]</scope>
    <source>
        <strain evidence="2 3">PD-1</strain>
    </source>
</reference>
<dbReference type="SUPFAM" id="SSF51120">
    <property type="entry name" value="beta-Roll"/>
    <property type="match status" value="1"/>
</dbReference>
<keyword evidence="3" id="KW-1185">Reference proteome</keyword>
<evidence type="ECO:0000313" key="2">
    <source>
        <dbReference type="EMBL" id="QKJ88775.1"/>
    </source>
</evidence>
<dbReference type="InterPro" id="IPR001343">
    <property type="entry name" value="Hemolysn_Ca-bd"/>
</dbReference>
<name>A0A6M8UDY1_9GAMM</name>
<accession>A0A6M8UDY1</accession>
<sequence length="612" mass="65918">MGIFSITGLPENQSQSLVSDAIAITTYTYHNLDQGFAYGYQKHGIGAGLPITISNALLGNTHAQGVVPGLPWNPDSEALAKEQLGQAGWTVIGAEALGYDGKVDRHGTFFGESKGYESAQAEVIGKYDDSGKLIQIGIAFRGTSAPREILLGDTLGDIKHILGITFRAESYSSHFVENAFGNLLESVASFAAANGLNGQDVLFSGHSLGGMMVNSVASQSESLWGGFFSDAHYISFATPIEYEVGQKVLNIGFENDPVFRTLDGTDFKLSTLLTHDKNYESTTDNIVSFNDYYASGVWNLLPFGLFNLPSWLTHLPFLYEQGVTSIMESAFYPLTEKDSTVIVSALSDAKRGSTWVTDLNRDAQKHEGPTFILGSDKDDLIKGGKGNDYLEGRGGNDIFRDEGGFNIILGGDGHNTLDLQHALNASEIAKDGDTLYLRDQSGGITIASDIDTIRSKESFMWVFNQRVDHKVSEYGLLSSKGYTAYATSVHGDANNNTLTGETGAWLFGQDGDDVLMGSGNNTFVGGAGNDELQGAGKNNTYLFSGRFGHDTLYHFDQSDTLIFMGVEGALTGNYRDFLSTEGDNLVLNFGESSVTLVGVEASQLNNSHIVLA</sequence>
<dbReference type="InterPro" id="IPR011049">
    <property type="entry name" value="Serralysin-like_metalloprot_C"/>
</dbReference>
<evidence type="ECO:0000313" key="3">
    <source>
        <dbReference type="Proteomes" id="UP000505325"/>
    </source>
</evidence>
<dbReference type="AlphaFoldDB" id="A0A6M8UDY1"/>
<dbReference type="PRINTS" id="PR00313">
    <property type="entry name" value="CABNDNGRPT"/>
</dbReference>
<proteinExistence type="predicted"/>
<evidence type="ECO:0000256" key="1">
    <source>
        <dbReference type="ARBA" id="ARBA00022837"/>
    </source>
</evidence>
<dbReference type="GO" id="GO:0005509">
    <property type="term" value="F:calcium ion binding"/>
    <property type="evidence" value="ECO:0007669"/>
    <property type="project" value="InterPro"/>
</dbReference>
<keyword evidence="1" id="KW-0106">Calcium</keyword>
<protein>
    <submittedName>
        <fullName evidence="2">Polyurethanase</fullName>
    </submittedName>
</protein>
<dbReference type="RefSeq" id="WP_173635617.1">
    <property type="nucleotide sequence ID" value="NZ_CP054212.1"/>
</dbReference>